<comment type="caution">
    <text evidence="4">The sequence shown here is derived from an EMBL/GenBank/DDBJ whole genome shotgun (WGS) entry which is preliminary data.</text>
</comment>
<comment type="cofactor">
    <cofactor evidence="1">
        <name>Mg(2+)</name>
        <dbReference type="ChEBI" id="CHEBI:18420"/>
    </cofactor>
</comment>
<organism evidence="4 5">
    <name type="scientific">Luteipulveratus halotolerans</name>
    <dbReference type="NCBI Taxonomy" id="1631356"/>
    <lineage>
        <taxon>Bacteria</taxon>
        <taxon>Bacillati</taxon>
        <taxon>Actinomycetota</taxon>
        <taxon>Actinomycetes</taxon>
        <taxon>Micrococcales</taxon>
        <taxon>Dermacoccaceae</taxon>
        <taxon>Luteipulveratus</taxon>
    </lineage>
</organism>
<evidence type="ECO:0000313" key="5">
    <source>
        <dbReference type="Proteomes" id="UP000037397"/>
    </source>
</evidence>
<evidence type="ECO:0000256" key="2">
    <source>
        <dbReference type="ARBA" id="ARBA00022801"/>
    </source>
</evidence>
<name>A0A0L6CPC3_9MICO</name>
<dbReference type="Gene3D" id="3.90.79.10">
    <property type="entry name" value="Nucleoside Triphosphate Pyrophosphohydrolase"/>
    <property type="match status" value="1"/>
</dbReference>
<dbReference type="PANTHER" id="PTHR43046">
    <property type="entry name" value="GDP-MANNOSE MANNOSYL HYDROLASE"/>
    <property type="match status" value="1"/>
</dbReference>
<protein>
    <recommendedName>
        <fullName evidence="3">Nudix hydrolase domain-containing protein</fullName>
    </recommendedName>
</protein>
<dbReference type="InterPro" id="IPR015797">
    <property type="entry name" value="NUDIX_hydrolase-like_dom_sf"/>
</dbReference>
<gene>
    <name evidence="4" type="ORF">VV01_10835</name>
</gene>
<dbReference type="STRING" id="1631356.VV01_10835"/>
<proteinExistence type="predicted"/>
<dbReference type="InterPro" id="IPR000086">
    <property type="entry name" value="NUDIX_hydrolase_dom"/>
</dbReference>
<dbReference type="Pfam" id="PF00293">
    <property type="entry name" value="NUDIX"/>
    <property type="match status" value="1"/>
</dbReference>
<dbReference type="GO" id="GO:0016787">
    <property type="term" value="F:hydrolase activity"/>
    <property type="evidence" value="ECO:0007669"/>
    <property type="project" value="UniProtKB-KW"/>
</dbReference>
<evidence type="ECO:0000256" key="1">
    <source>
        <dbReference type="ARBA" id="ARBA00001946"/>
    </source>
</evidence>
<sequence length="141" mass="15812">MGAPIVLLDDRGERVLLEHRSDSDRWGLFGGGVDDTESVTDALHREVLEETGLRLAEHHLLGIFSNPTRIAAYPDGNVRQVVAVTFIGRLAPGELRLSEESREAAWFGWDEIPWDKVAATQHLALQRARVWVDGDRTPYVE</sequence>
<dbReference type="Proteomes" id="UP000037397">
    <property type="component" value="Unassembled WGS sequence"/>
</dbReference>
<dbReference type="AlphaFoldDB" id="A0A0L6CPC3"/>
<accession>A0A0L6CPC3</accession>
<dbReference type="PROSITE" id="PS00893">
    <property type="entry name" value="NUDIX_BOX"/>
    <property type="match status" value="1"/>
</dbReference>
<evidence type="ECO:0000259" key="3">
    <source>
        <dbReference type="PROSITE" id="PS51462"/>
    </source>
</evidence>
<dbReference type="EMBL" id="LAIR01000002">
    <property type="protein sequence ID" value="KNX39383.1"/>
    <property type="molecule type" value="Genomic_DNA"/>
</dbReference>
<dbReference type="InterPro" id="IPR020084">
    <property type="entry name" value="NUDIX_hydrolase_CS"/>
</dbReference>
<evidence type="ECO:0000313" key="4">
    <source>
        <dbReference type="EMBL" id="KNX39383.1"/>
    </source>
</evidence>
<feature type="domain" description="Nudix hydrolase" evidence="3">
    <location>
        <begin position="1"/>
        <end position="129"/>
    </location>
</feature>
<keyword evidence="5" id="KW-1185">Reference proteome</keyword>
<dbReference type="PROSITE" id="PS51462">
    <property type="entry name" value="NUDIX"/>
    <property type="match status" value="1"/>
</dbReference>
<dbReference type="SUPFAM" id="SSF55811">
    <property type="entry name" value="Nudix"/>
    <property type="match status" value="1"/>
</dbReference>
<reference evidence="5" key="1">
    <citation type="submission" date="2015-03" db="EMBL/GenBank/DDBJ databases">
        <title>Luteipulveratus halotolerans sp. nov., a novel actinobacterium (Dermacoccaceae) from Sarawak, Malaysia.</title>
        <authorList>
            <person name="Juboi H."/>
            <person name="Basik A."/>
            <person name="Shamsul S.S."/>
            <person name="Arnold P."/>
            <person name="Schmitt E.K."/>
            <person name="Sanglier J.-J."/>
            <person name="Yeo T."/>
        </authorList>
    </citation>
    <scope>NUCLEOTIDE SEQUENCE [LARGE SCALE GENOMIC DNA]</scope>
    <source>
        <strain evidence="5">C296001</strain>
    </source>
</reference>
<dbReference type="PANTHER" id="PTHR43046:SF14">
    <property type="entry name" value="MUTT_NUDIX FAMILY PROTEIN"/>
    <property type="match status" value="1"/>
</dbReference>
<keyword evidence="2" id="KW-0378">Hydrolase</keyword>